<keyword evidence="4" id="KW-1185">Reference proteome</keyword>
<dbReference type="PANTHER" id="PTHR42949:SF3">
    <property type="entry name" value="ANAEROBIC GLYCEROL-3-PHOSPHATE DEHYDROGENASE SUBUNIT B"/>
    <property type="match status" value="1"/>
</dbReference>
<dbReference type="Pfam" id="PF07992">
    <property type="entry name" value="Pyr_redox_2"/>
    <property type="match status" value="1"/>
</dbReference>
<protein>
    <submittedName>
        <fullName evidence="3">FAD-dependent oxidoreductase</fullName>
    </submittedName>
</protein>
<evidence type="ECO:0000313" key="4">
    <source>
        <dbReference type="Proteomes" id="UP000626026"/>
    </source>
</evidence>
<evidence type="ECO:0000313" key="3">
    <source>
        <dbReference type="EMBL" id="MBC9206186.1"/>
    </source>
</evidence>
<dbReference type="PANTHER" id="PTHR42949">
    <property type="entry name" value="ANAEROBIC GLYCEROL-3-PHOSPHATE DEHYDROGENASE SUBUNIT B"/>
    <property type="match status" value="1"/>
</dbReference>
<proteinExistence type="predicted"/>
<dbReference type="InterPro" id="IPR051691">
    <property type="entry name" value="Metab_Enz_Cyan_OpOx_G3PDH"/>
</dbReference>
<sequence>MRSAIIIGGGPAGLSAARTLVRAGHDDVLVLERNPEAGGLPRFAAHPGWGMLDFHRLWSGPTYARKLVAAARGAEIRTNTTVTALLPGGGVEVSGPGGMERLWAHTVLLAAGIREMPRGARLLSGTRPWGVLGTGAFQELVYAGGVRPFQQPVILGTELVAFSALLTARHAGIRPVAMLEEAPRITARRPGDWIAHHLLGVPVRTATRLVAIEGGARVEAVRVEQAGRQERIACDGVILSGRFVPEAALVRAGPLQFDAATGGPAIDNHFRCTDPAFFAAGNVLRPVEHSGAAALEGIAAARAMAQALAGTLPAPAQGIPVQAQGGLRYVYPQRLLPGDAPIRLCARASGEKRGRLRVLADGEVVQERRLHALPDRRITLTLPAAVLRGVRSLSVELA</sequence>
<dbReference type="PRINTS" id="PR00419">
    <property type="entry name" value="ADXRDTASE"/>
</dbReference>
<dbReference type="Proteomes" id="UP000626026">
    <property type="component" value="Unassembled WGS sequence"/>
</dbReference>
<evidence type="ECO:0000259" key="2">
    <source>
        <dbReference type="Pfam" id="PF07992"/>
    </source>
</evidence>
<dbReference type="EMBL" id="JACTVA010000005">
    <property type="protein sequence ID" value="MBC9206186.1"/>
    <property type="molecule type" value="Genomic_DNA"/>
</dbReference>
<dbReference type="SUPFAM" id="SSF51905">
    <property type="entry name" value="FAD/NAD(P)-binding domain"/>
    <property type="match status" value="1"/>
</dbReference>
<reference evidence="3 4" key="1">
    <citation type="journal article" date="2013" name="Int. J. Syst. Evol. Microbiol.">
        <title>Roseomonas aerophila sp. nov., isolated from air.</title>
        <authorList>
            <person name="Kim S.J."/>
            <person name="Weon H.Y."/>
            <person name="Ahn J.H."/>
            <person name="Hong S.B."/>
            <person name="Seok S.J."/>
            <person name="Whang K.S."/>
            <person name="Kwon S.W."/>
        </authorList>
    </citation>
    <scope>NUCLEOTIDE SEQUENCE [LARGE SCALE GENOMIC DNA]</scope>
    <source>
        <strain evidence="3 4">NBRC 108923</strain>
    </source>
</reference>
<organism evidence="3 4">
    <name type="scientific">Teichococcus aerophilus</name>
    <dbReference type="NCBI Taxonomy" id="1224513"/>
    <lineage>
        <taxon>Bacteria</taxon>
        <taxon>Pseudomonadati</taxon>
        <taxon>Pseudomonadota</taxon>
        <taxon>Alphaproteobacteria</taxon>
        <taxon>Acetobacterales</taxon>
        <taxon>Roseomonadaceae</taxon>
        <taxon>Roseomonas</taxon>
    </lineage>
</organism>
<feature type="domain" description="FAD/NAD(P)-binding" evidence="2">
    <location>
        <begin position="4"/>
        <end position="291"/>
    </location>
</feature>
<dbReference type="InterPro" id="IPR036188">
    <property type="entry name" value="FAD/NAD-bd_sf"/>
</dbReference>
<dbReference type="Gene3D" id="3.50.50.60">
    <property type="entry name" value="FAD/NAD(P)-binding domain"/>
    <property type="match status" value="2"/>
</dbReference>
<dbReference type="InterPro" id="IPR023753">
    <property type="entry name" value="FAD/NAD-binding_dom"/>
</dbReference>
<gene>
    <name evidence="3" type="ORF">IBL26_05005</name>
</gene>
<evidence type="ECO:0000256" key="1">
    <source>
        <dbReference type="ARBA" id="ARBA00023002"/>
    </source>
</evidence>
<keyword evidence="1" id="KW-0560">Oxidoreductase</keyword>
<name>A0ABR7RIJ5_9PROT</name>
<accession>A0ABR7RIJ5</accession>
<comment type="caution">
    <text evidence="3">The sequence shown here is derived from an EMBL/GenBank/DDBJ whole genome shotgun (WGS) entry which is preliminary data.</text>
</comment>